<feature type="compositionally biased region" description="Low complexity" evidence="1">
    <location>
        <begin position="160"/>
        <end position="171"/>
    </location>
</feature>
<protein>
    <submittedName>
        <fullName evidence="2">Uncharacterized protein</fullName>
    </submittedName>
</protein>
<dbReference type="STRING" id="158607.A0A2P5IF29"/>
<feature type="compositionally biased region" description="Low complexity" evidence="1">
    <location>
        <begin position="220"/>
        <end position="230"/>
    </location>
</feature>
<gene>
    <name evidence="2" type="ORF">DHEL01_v200505</name>
</gene>
<feature type="compositionally biased region" description="Pro residues" evidence="1">
    <location>
        <begin position="23"/>
        <end position="34"/>
    </location>
</feature>
<evidence type="ECO:0000256" key="1">
    <source>
        <dbReference type="SAM" id="MobiDB-lite"/>
    </source>
</evidence>
<accession>A0A2P5IF29</accession>
<dbReference type="OrthoDB" id="3550095at2759"/>
<feature type="region of interest" description="Disordered" evidence="1">
    <location>
        <begin position="1"/>
        <end position="310"/>
    </location>
</feature>
<dbReference type="AlphaFoldDB" id="A0A2P5IF29"/>
<feature type="compositionally biased region" description="Pro residues" evidence="1">
    <location>
        <begin position="172"/>
        <end position="200"/>
    </location>
</feature>
<feature type="compositionally biased region" description="Pro residues" evidence="1">
    <location>
        <begin position="57"/>
        <end position="98"/>
    </location>
</feature>
<proteinExistence type="predicted"/>
<name>A0A2P5IF29_DIAHE</name>
<feature type="compositionally biased region" description="Basic residues" evidence="1">
    <location>
        <begin position="259"/>
        <end position="270"/>
    </location>
</feature>
<dbReference type="PRINTS" id="PR01217">
    <property type="entry name" value="PRICHEXTENSN"/>
</dbReference>
<feature type="compositionally biased region" description="Low complexity" evidence="1">
    <location>
        <begin position="201"/>
        <end position="212"/>
    </location>
</feature>
<feature type="compositionally biased region" description="Basic and acidic residues" evidence="1">
    <location>
        <begin position="520"/>
        <end position="534"/>
    </location>
</feature>
<keyword evidence="3" id="KW-1185">Reference proteome</keyword>
<feature type="region of interest" description="Disordered" evidence="1">
    <location>
        <begin position="426"/>
        <end position="641"/>
    </location>
</feature>
<feature type="compositionally biased region" description="Pro residues" evidence="1">
    <location>
        <begin position="108"/>
        <end position="159"/>
    </location>
</feature>
<dbReference type="Proteomes" id="UP000094444">
    <property type="component" value="Unassembled WGS sequence"/>
</dbReference>
<feature type="compositionally biased region" description="Low complexity" evidence="1">
    <location>
        <begin position="271"/>
        <end position="282"/>
    </location>
</feature>
<comment type="caution">
    <text evidence="2">The sequence shown here is derived from an EMBL/GenBank/DDBJ whole genome shotgun (WGS) entry which is preliminary data.</text>
</comment>
<feature type="compositionally biased region" description="Basic and acidic residues" evidence="1">
    <location>
        <begin position="285"/>
        <end position="310"/>
    </location>
</feature>
<feature type="compositionally biased region" description="Polar residues" evidence="1">
    <location>
        <begin position="546"/>
        <end position="571"/>
    </location>
</feature>
<sequence>MHSHGGQGSPKNRSKGLVITRYGPPPSQYPPPAPQNAWGPPGGPYPPPAQPPNTYTPQPPAPFPPPNQSVPPYPPPYQNVNPPPGVYGPPVPPPPTPGPSYGHYGQPSYPPPAPPQSYAPPGPYGPPSYTPPYQPPNPGYNGAPPPNFSGPPPPTPAPPHTTYAPAYANSAPPGPPPPGLPPGIAPGLPPPPSISYPPTPYSSGYEPQTAFPAPYPPPQSQSWQQGSSGQNHSRHRDHRDRRNDRDKSGRSKQSGRGNDRHHRGRDRRHQGPGTRSSSQSRQRTPRLESEKKDDSVRSTSRVEEVKIDGKDSEVDDEFSWELETAFIELDTKPGDPVGKPLAADWSDEPTIPPAYNAKCVKSAFCDPEKPESFISSVRESKQWVHVKRDPIFRYRRDMIVIRFPGSSHEYFTYHFSRKLDSGSLNDRELVSQGPSDSSLNDVVKPAETPSKDEQPVPSLRGGKRGQELPEGNAREVKRLKIQPERTVHSLPPRPMSPRPRSRSPAHRSNINVRVEPWSPRPDEAEWPDSRDSRGRYSRSPSGYQKGDSTSKGHFTPRNSTQRYDSGYQSAHSGDRSKPYRERSHSRRLSPPPSRRGRDDRGPSSDRSRDELTPRKWSPSYAKARGRTRSPTPIAATSDIESADLSDLEYELLGMERPEKKKKKVVPSKSIVKRRQVKLNDAFG</sequence>
<feature type="compositionally biased region" description="Basic and acidic residues" evidence="1">
    <location>
        <begin position="572"/>
        <end position="582"/>
    </location>
</feature>
<dbReference type="InParanoid" id="A0A2P5IF29"/>
<feature type="compositionally biased region" description="Basic and acidic residues" evidence="1">
    <location>
        <begin position="464"/>
        <end position="487"/>
    </location>
</feature>
<feature type="compositionally biased region" description="Basic and acidic residues" evidence="1">
    <location>
        <begin position="240"/>
        <end position="249"/>
    </location>
</feature>
<feature type="compositionally biased region" description="Pro residues" evidence="1">
    <location>
        <begin position="41"/>
        <end position="51"/>
    </location>
</feature>
<dbReference type="EMBL" id="MAVT02000020">
    <property type="protein sequence ID" value="POS81089.1"/>
    <property type="molecule type" value="Genomic_DNA"/>
</dbReference>
<reference evidence="2" key="1">
    <citation type="submission" date="2017-09" db="EMBL/GenBank/DDBJ databases">
        <title>Polyketide synthases of a Diaporthe helianthi virulent isolate.</title>
        <authorList>
            <person name="Baroncelli R."/>
        </authorList>
    </citation>
    <scope>NUCLEOTIDE SEQUENCE [LARGE SCALE GENOMIC DNA]</scope>
    <source>
        <strain evidence="2">7/96</strain>
    </source>
</reference>
<feature type="compositionally biased region" description="Basic and acidic residues" evidence="1">
    <location>
        <begin position="595"/>
        <end position="613"/>
    </location>
</feature>
<evidence type="ECO:0000313" key="3">
    <source>
        <dbReference type="Proteomes" id="UP000094444"/>
    </source>
</evidence>
<evidence type="ECO:0000313" key="2">
    <source>
        <dbReference type="EMBL" id="POS81089.1"/>
    </source>
</evidence>
<organism evidence="2 3">
    <name type="scientific">Diaporthe helianthi</name>
    <dbReference type="NCBI Taxonomy" id="158607"/>
    <lineage>
        <taxon>Eukaryota</taxon>
        <taxon>Fungi</taxon>
        <taxon>Dikarya</taxon>
        <taxon>Ascomycota</taxon>
        <taxon>Pezizomycotina</taxon>
        <taxon>Sordariomycetes</taxon>
        <taxon>Sordariomycetidae</taxon>
        <taxon>Diaporthales</taxon>
        <taxon>Diaporthaceae</taxon>
        <taxon>Diaporthe</taxon>
    </lineage>
</organism>